<dbReference type="RefSeq" id="WP_379706832.1">
    <property type="nucleotide sequence ID" value="NZ_JBHSCZ010000001.1"/>
</dbReference>
<dbReference type="EMBL" id="JBHSCZ010000001">
    <property type="protein sequence ID" value="MFC4261808.1"/>
    <property type="molecule type" value="Genomic_DNA"/>
</dbReference>
<dbReference type="Proteomes" id="UP001595907">
    <property type="component" value="Unassembled WGS sequence"/>
</dbReference>
<name>A0ABV8QQX9_9BACT</name>
<feature type="chain" id="PRO_5046516867" description="DUF4476 domain-containing protein" evidence="1">
    <location>
        <begin position="24"/>
        <end position="125"/>
    </location>
</feature>
<feature type="signal peptide" evidence="1">
    <location>
        <begin position="1"/>
        <end position="23"/>
    </location>
</feature>
<evidence type="ECO:0000313" key="3">
    <source>
        <dbReference type="Proteomes" id="UP001595907"/>
    </source>
</evidence>
<sequence>MNKKLFLLTAAYFLVLSTAFSQSANKVKAPNEDHDRLYNMITKSQNVLVSDSMTNALKLYAASRGYNQSLVLKQTIFLKVIYNPALSNEDRIMMCNFCLNLFKDQDEYLPRTIFTKMISALQTTK</sequence>
<organism evidence="2 3">
    <name type="scientific">Ferruginibacter yonginensis</name>
    <dbReference type="NCBI Taxonomy" id="1310416"/>
    <lineage>
        <taxon>Bacteria</taxon>
        <taxon>Pseudomonadati</taxon>
        <taxon>Bacteroidota</taxon>
        <taxon>Chitinophagia</taxon>
        <taxon>Chitinophagales</taxon>
        <taxon>Chitinophagaceae</taxon>
        <taxon>Ferruginibacter</taxon>
    </lineage>
</organism>
<accession>A0ABV8QQX9</accession>
<reference evidence="3" key="1">
    <citation type="journal article" date="2019" name="Int. J. Syst. Evol. Microbiol.">
        <title>The Global Catalogue of Microorganisms (GCM) 10K type strain sequencing project: providing services to taxonomists for standard genome sequencing and annotation.</title>
        <authorList>
            <consortium name="The Broad Institute Genomics Platform"/>
            <consortium name="The Broad Institute Genome Sequencing Center for Infectious Disease"/>
            <person name="Wu L."/>
            <person name="Ma J."/>
        </authorList>
    </citation>
    <scope>NUCLEOTIDE SEQUENCE [LARGE SCALE GENOMIC DNA]</scope>
    <source>
        <strain evidence="3">CECT 8289</strain>
    </source>
</reference>
<evidence type="ECO:0000256" key="1">
    <source>
        <dbReference type="SAM" id="SignalP"/>
    </source>
</evidence>
<keyword evidence="1" id="KW-0732">Signal</keyword>
<proteinExistence type="predicted"/>
<protein>
    <recommendedName>
        <fullName evidence="4">DUF4476 domain-containing protein</fullName>
    </recommendedName>
</protein>
<evidence type="ECO:0000313" key="2">
    <source>
        <dbReference type="EMBL" id="MFC4261808.1"/>
    </source>
</evidence>
<keyword evidence="3" id="KW-1185">Reference proteome</keyword>
<evidence type="ECO:0008006" key="4">
    <source>
        <dbReference type="Google" id="ProtNLM"/>
    </source>
</evidence>
<gene>
    <name evidence="2" type="ORF">ACFOWM_02865</name>
</gene>
<comment type="caution">
    <text evidence="2">The sequence shown here is derived from an EMBL/GenBank/DDBJ whole genome shotgun (WGS) entry which is preliminary data.</text>
</comment>